<evidence type="ECO:0000313" key="3">
    <source>
        <dbReference type="EMBL" id="SNS91999.1"/>
    </source>
</evidence>
<gene>
    <name evidence="2" type="ORF">SAMN04488107_4296</name>
    <name evidence="3" type="ORF">SAMN04488107_4297</name>
</gene>
<accession>A0A239IEN3</accession>
<dbReference type="EMBL" id="FZOH01000010">
    <property type="protein sequence ID" value="SNS91573.1"/>
    <property type="molecule type" value="Genomic_DNA"/>
</dbReference>
<evidence type="ECO:0000313" key="2">
    <source>
        <dbReference type="EMBL" id="SNS91573.1"/>
    </source>
</evidence>
<evidence type="ECO:0000313" key="4">
    <source>
        <dbReference type="Proteomes" id="UP000198386"/>
    </source>
</evidence>
<feature type="domain" description="Insertion element IS402-like" evidence="1">
    <location>
        <begin position="8"/>
        <end position="80"/>
    </location>
</feature>
<dbReference type="OrthoDB" id="4546548at2"/>
<keyword evidence="4" id="KW-1185">Reference proteome</keyword>
<name>A0A239IEN3_9ACTN</name>
<reference evidence="4" key="2">
    <citation type="submission" date="2017-06" db="EMBL/GenBank/DDBJ databases">
        <authorList>
            <person name="Varghese N."/>
            <person name="Submissions S."/>
        </authorList>
    </citation>
    <scope>NUCLEOTIDE SEQUENCE [LARGE SCALE GENOMIC DNA]</scope>
    <source>
        <strain evidence="4">DSM 45423</strain>
    </source>
</reference>
<dbReference type="PANTHER" id="PTHR46637">
    <property type="entry name" value="TIS1421-TRANSPOSASE PROTEIN A"/>
    <property type="match status" value="1"/>
</dbReference>
<feature type="non-terminal residue" evidence="3">
    <location>
        <position position="97"/>
    </location>
</feature>
<dbReference type="InterPro" id="IPR052909">
    <property type="entry name" value="Transposase_6_like"/>
</dbReference>
<evidence type="ECO:0000259" key="1">
    <source>
        <dbReference type="Pfam" id="PF13340"/>
    </source>
</evidence>
<dbReference type="EMBL" id="FZOH01000011">
    <property type="protein sequence ID" value="SNS91999.1"/>
    <property type="molecule type" value="Genomic_DNA"/>
</dbReference>
<proteinExistence type="predicted"/>
<dbReference type="InterPro" id="IPR025161">
    <property type="entry name" value="IS402-like_dom"/>
</dbReference>
<protein>
    <submittedName>
        <fullName evidence="3">Putative transposase of IS4/5 family</fullName>
    </submittedName>
</protein>
<dbReference type="PANTHER" id="PTHR46637:SF1">
    <property type="entry name" value="BLL5188 PROTEIN"/>
    <property type="match status" value="1"/>
</dbReference>
<dbReference type="AlphaFoldDB" id="A0A239IEN3"/>
<reference evidence="3" key="1">
    <citation type="submission" date="2017-06" db="EMBL/GenBank/DDBJ databases">
        <authorList>
            <person name="Kim H.J."/>
            <person name="Triplett B.A."/>
        </authorList>
    </citation>
    <scope>NUCLEOTIDE SEQUENCE [LARGE SCALE GENOMIC DNA]</scope>
    <source>
        <strain evidence="3">DSM 45423</strain>
    </source>
</reference>
<organism evidence="3 4">
    <name type="scientific">Geodermatophilus saharensis</name>
    <dbReference type="NCBI Taxonomy" id="1137994"/>
    <lineage>
        <taxon>Bacteria</taxon>
        <taxon>Bacillati</taxon>
        <taxon>Actinomycetota</taxon>
        <taxon>Actinomycetes</taxon>
        <taxon>Geodermatophilales</taxon>
        <taxon>Geodermatophilaceae</taxon>
        <taxon>Geodermatophilus</taxon>
    </lineage>
</organism>
<sequence>MRQHRAVVSDEAWAWMEPLLPSSAGRRGGRWRDHRQVIEAIAWKYRTGSPWREVPEQFGPWQTAYERLTRWSSDGTWAKLLARAQSDADAAGELDWL</sequence>
<dbReference type="Pfam" id="PF13340">
    <property type="entry name" value="DUF4096"/>
    <property type="match status" value="1"/>
</dbReference>
<dbReference type="Proteomes" id="UP000198386">
    <property type="component" value="Unassembled WGS sequence"/>
</dbReference>